<proteinExistence type="predicted"/>
<reference evidence="1 2" key="1">
    <citation type="submission" date="2016-11" db="EMBL/GenBank/DDBJ databases">
        <title>Comparative genomics of Acidibacillus ferroxidans species.</title>
        <authorList>
            <person name="Oliveira G."/>
            <person name="Nunes G."/>
            <person name="Oliveira R."/>
            <person name="Araujo F."/>
            <person name="Salim A."/>
            <person name="Scholte L."/>
            <person name="Morais D."/>
            <person name="Nancucheo I."/>
            <person name="Johnson D.B."/>
            <person name="Grail B."/>
            <person name="Bittencourt J."/>
            <person name="Valadares R."/>
        </authorList>
    </citation>
    <scope>NUCLEOTIDE SEQUENCE [LARGE SCALE GENOMIC DNA]</scope>
    <source>
        <strain evidence="1 2">Y002</strain>
    </source>
</reference>
<dbReference type="AlphaFoldDB" id="A0A2U3D651"/>
<gene>
    <name evidence="1" type="ORF">BM613_12095</name>
</gene>
<protein>
    <submittedName>
        <fullName evidence="1">Uncharacterized protein</fullName>
    </submittedName>
</protein>
<sequence>MRSQHYQKLMAQVRATRIQTALKQIYTLRPICGRDYDYRLTIGNTEYFYLHGGVAFSRLLVES</sequence>
<name>A0A2U3D651_SULT2</name>
<keyword evidence="2" id="KW-1185">Reference proteome</keyword>
<dbReference type="Proteomes" id="UP000245380">
    <property type="component" value="Unassembled WGS sequence"/>
</dbReference>
<comment type="caution">
    <text evidence="1">The sequence shown here is derived from an EMBL/GenBank/DDBJ whole genome shotgun (WGS) entry which is preliminary data.</text>
</comment>
<evidence type="ECO:0000313" key="2">
    <source>
        <dbReference type="Proteomes" id="UP000245380"/>
    </source>
</evidence>
<dbReference type="EMBL" id="MPDK01000027">
    <property type="protein sequence ID" value="PWI56761.1"/>
    <property type="molecule type" value="Genomic_DNA"/>
</dbReference>
<accession>A0A2U3D651</accession>
<organism evidence="1 2">
    <name type="scientific">Sulfoacidibacillus thermotolerans</name>
    <name type="common">Acidibacillus sulfuroxidans</name>
    <dbReference type="NCBI Taxonomy" id="1765684"/>
    <lineage>
        <taxon>Bacteria</taxon>
        <taxon>Bacillati</taxon>
        <taxon>Bacillota</taxon>
        <taxon>Bacilli</taxon>
        <taxon>Bacillales</taxon>
        <taxon>Alicyclobacillaceae</taxon>
        <taxon>Sulfoacidibacillus</taxon>
    </lineage>
</organism>
<evidence type="ECO:0000313" key="1">
    <source>
        <dbReference type="EMBL" id="PWI56761.1"/>
    </source>
</evidence>